<evidence type="ECO:0000256" key="5">
    <source>
        <dbReference type="ARBA" id="ARBA00022989"/>
    </source>
</evidence>
<feature type="transmembrane region" description="Helical" evidence="7">
    <location>
        <begin position="130"/>
        <end position="151"/>
    </location>
</feature>
<dbReference type="PIRSF" id="PIRSF004810">
    <property type="entry name" value="ChrA"/>
    <property type="match status" value="1"/>
</dbReference>
<feature type="transmembrane region" description="Helical" evidence="7">
    <location>
        <begin position="359"/>
        <end position="377"/>
    </location>
</feature>
<protein>
    <submittedName>
        <fullName evidence="8">Chromate transporter</fullName>
    </submittedName>
</protein>
<name>A0A9X2XZT9_9BACT</name>
<keyword evidence="9" id="KW-1185">Reference proteome</keyword>
<evidence type="ECO:0000313" key="9">
    <source>
        <dbReference type="Proteomes" id="UP001155483"/>
    </source>
</evidence>
<dbReference type="InterPro" id="IPR014047">
    <property type="entry name" value="Chr_Tranpt_l_chain"/>
</dbReference>
<keyword evidence="6 7" id="KW-0472">Membrane</keyword>
<feature type="transmembrane region" description="Helical" evidence="7">
    <location>
        <begin position="31"/>
        <end position="52"/>
    </location>
</feature>
<accession>A0A9X2XZT9</accession>
<dbReference type="Pfam" id="PF02417">
    <property type="entry name" value="Chromate_transp"/>
    <property type="match status" value="2"/>
</dbReference>
<dbReference type="GO" id="GO:0015109">
    <property type="term" value="F:chromate transmembrane transporter activity"/>
    <property type="evidence" value="ECO:0007669"/>
    <property type="project" value="InterPro"/>
</dbReference>
<comment type="caution">
    <text evidence="8">The sequence shown here is derived from an EMBL/GenBank/DDBJ whole genome shotgun (WGS) entry which is preliminary data.</text>
</comment>
<dbReference type="GO" id="GO:0005886">
    <property type="term" value="C:plasma membrane"/>
    <property type="evidence" value="ECO:0007669"/>
    <property type="project" value="UniProtKB-SubCell"/>
</dbReference>
<dbReference type="InterPro" id="IPR052518">
    <property type="entry name" value="CHR_Transporter"/>
</dbReference>
<feature type="transmembrane region" description="Helical" evidence="7">
    <location>
        <begin position="269"/>
        <end position="291"/>
    </location>
</feature>
<dbReference type="NCBIfam" id="TIGR00937">
    <property type="entry name" value="2A51"/>
    <property type="match status" value="1"/>
</dbReference>
<keyword evidence="5 7" id="KW-1133">Transmembrane helix</keyword>
<dbReference type="Proteomes" id="UP001155483">
    <property type="component" value="Unassembled WGS sequence"/>
</dbReference>
<reference evidence="8" key="1">
    <citation type="submission" date="2022-09" db="EMBL/GenBank/DDBJ databases">
        <authorList>
            <person name="Yuan C."/>
            <person name="Ke Z."/>
        </authorList>
    </citation>
    <scope>NUCLEOTIDE SEQUENCE</scope>
    <source>
        <strain evidence="8">LB-8</strain>
    </source>
</reference>
<evidence type="ECO:0000256" key="7">
    <source>
        <dbReference type="SAM" id="Phobius"/>
    </source>
</evidence>
<feature type="transmembrane region" description="Helical" evidence="7">
    <location>
        <begin position="98"/>
        <end position="124"/>
    </location>
</feature>
<gene>
    <name evidence="8" type="ORF">OCK74_26400</name>
</gene>
<dbReference type="PANTHER" id="PTHR43663">
    <property type="entry name" value="CHROMATE TRANSPORT PROTEIN-RELATED"/>
    <property type="match status" value="1"/>
</dbReference>
<reference evidence="8" key="2">
    <citation type="submission" date="2023-04" db="EMBL/GenBank/DDBJ databases">
        <title>Paracnuella aquatica gen. nov., sp. nov., a member of the family Chitinophagaceae isolated from a hot spring.</title>
        <authorList>
            <person name="Wang C."/>
        </authorList>
    </citation>
    <scope>NUCLEOTIDE SEQUENCE</scope>
    <source>
        <strain evidence="8">LB-8</strain>
    </source>
</reference>
<dbReference type="PANTHER" id="PTHR43663:SF1">
    <property type="entry name" value="CHROMATE TRANSPORTER"/>
    <property type="match status" value="1"/>
</dbReference>
<feature type="transmembrane region" description="Helical" evidence="7">
    <location>
        <begin position="297"/>
        <end position="321"/>
    </location>
</feature>
<keyword evidence="4 7" id="KW-0812">Transmembrane</keyword>
<feature type="transmembrane region" description="Helical" evidence="7">
    <location>
        <begin position="333"/>
        <end position="353"/>
    </location>
</feature>
<evidence type="ECO:0000256" key="3">
    <source>
        <dbReference type="ARBA" id="ARBA00022475"/>
    </source>
</evidence>
<dbReference type="RefSeq" id="WP_279300117.1">
    <property type="nucleotide sequence ID" value="NZ_JAOTIF010000041.1"/>
</dbReference>
<evidence type="ECO:0000256" key="1">
    <source>
        <dbReference type="ARBA" id="ARBA00004651"/>
    </source>
</evidence>
<dbReference type="InterPro" id="IPR003370">
    <property type="entry name" value="Chromate_transpt"/>
</dbReference>
<organism evidence="8 9">
    <name type="scientific">Paraflavisolibacter caeni</name>
    <dbReference type="NCBI Taxonomy" id="2982496"/>
    <lineage>
        <taxon>Bacteria</taxon>
        <taxon>Pseudomonadati</taxon>
        <taxon>Bacteroidota</taxon>
        <taxon>Chitinophagia</taxon>
        <taxon>Chitinophagales</taxon>
        <taxon>Chitinophagaceae</taxon>
        <taxon>Paraflavisolibacter</taxon>
    </lineage>
</organism>
<feature type="transmembrane region" description="Helical" evidence="7">
    <location>
        <begin position="207"/>
        <end position="224"/>
    </location>
</feature>
<proteinExistence type="inferred from homology"/>
<feature type="transmembrane region" description="Helical" evidence="7">
    <location>
        <begin position="230"/>
        <end position="257"/>
    </location>
</feature>
<feature type="transmembrane region" description="Helical" evidence="7">
    <location>
        <begin position="384"/>
        <end position="399"/>
    </location>
</feature>
<sequence>MQQLRNNQLTTAYSIKEPAAEGLHPYSLRQLVLYFLKLGTIGFGGPVALVGYMHRDLVDDRKWISEEDYKEGLALSQLAPGPLAAQLSIYIGYVHYRILGATLAGLAFVLPSFFIVLALGAAYIQFNGLPWMQAVFYGVGAAVIGIIAIGSYKLTSKSLGKDWLLWAIFLVLAVTTFITENENIWLILLAGFIVWFYRTRPKLNSQVNSVLLSPVLLGIGTFWLDGKLSQIALFFFKAGAFVFGSGLAIVPFLYGGVVKDFGWLNEQQFLDAVAVAMITPGPVVITVGFIGYLVAGVPGACVAALATFLPCYLFTILPAPYFKKYGKHPAIKAFVDGVTAAAIGAIAGAVIVLAKRQFIDFPSVLIGVVTAIVLFRYKKLPEPLVILVAALIGLIIRLWV</sequence>
<comment type="similarity">
    <text evidence="2">Belongs to the chromate ion transporter (CHR) (TC 2.A.51) family.</text>
</comment>
<keyword evidence="3" id="KW-1003">Cell membrane</keyword>
<feature type="transmembrane region" description="Helical" evidence="7">
    <location>
        <begin position="163"/>
        <end position="178"/>
    </location>
</feature>
<evidence type="ECO:0000313" key="8">
    <source>
        <dbReference type="EMBL" id="MCU7552679.1"/>
    </source>
</evidence>
<dbReference type="AlphaFoldDB" id="A0A9X2XZT9"/>
<evidence type="ECO:0000256" key="6">
    <source>
        <dbReference type="ARBA" id="ARBA00023136"/>
    </source>
</evidence>
<comment type="subcellular location">
    <subcellularLocation>
        <location evidence="1">Cell membrane</location>
        <topology evidence="1">Multi-pass membrane protein</topology>
    </subcellularLocation>
</comment>
<evidence type="ECO:0000256" key="4">
    <source>
        <dbReference type="ARBA" id="ARBA00022692"/>
    </source>
</evidence>
<evidence type="ECO:0000256" key="2">
    <source>
        <dbReference type="ARBA" id="ARBA00005262"/>
    </source>
</evidence>
<dbReference type="EMBL" id="JAOTIF010000041">
    <property type="protein sequence ID" value="MCU7552679.1"/>
    <property type="molecule type" value="Genomic_DNA"/>
</dbReference>